<dbReference type="EMBL" id="OY731400">
    <property type="protein sequence ID" value="CAJ1940969.1"/>
    <property type="molecule type" value="Genomic_DNA"/>
</dbReference>
<name>A0AA86SHV2_9FABA</name>
<evidence type="ECO:0000313" key="1">
    <source>
        <dbReference type="EMBL" id="CAJ1940969.1"/>
    </source>
</evidence>
<protein>
    <submittedName>
        <fullName evidence="1">Uncharacterized protein</fullName>
    </submittedName>
</protein>
<keyword evidence="2" id="KW-1185">Reference proteome</keyword>
<dbReference type="Proteomes" id="UP001189624">
    <property type="component" value="Chromosome 3"/>
</dbReference>
<dbReference type="Gramene" id="rna-AYBTSS11_LOCUS10011">
    <property type="protein sequence ID" value="CAJ1940969.1"/>
    <property type="gene ID" value="gene-AYBTSS11_LOCUS10011"/>
</dbReference>
<evidence type="ECO:0000313" key="2">
    <source>
        <dbReference type="Proteomes" id="UP001189624"/>
    </source>
</evidence>
<accession>A0AA86SHV2</accession>
<proteinExistence type="predicted"/>
<organism evidence="1 2">
    <name type="scientific">Sphenostylis stenocarpa</name>
    <dbReference type="NCBI Taxonomy" id="92480"/>
    <lineage>
        <taxon>Eukaryota</taxon>
        <taxon>Viridiplantae</taxon>
        <taxon>Streptophyta</taxon>
        <taxon>Embryophyta</taxon>
        <taxon>Tracheophyta</taxon>
        <taxon>Spermatophyta</taxon>
        <taxon>Magnoliopsida</taxon>
        <taxon>eudicotyledons</taxon>
        <taxon>Gunneridae</taxon>
        <taxon>Pentapetalae</taxon>
        <taxon>rosids</taxon>
        <taxon>fabids</taxon>
        <taxon>Fabales</taxon>
        <taxon>Fabaceae</taxon>
        <taxon>Papilionoideae</taxon>
        <taxon>50 kb inversion clade</taxon>
        <taxon>NPAAA clade</taxon>
        <taxon>indigoferoid/millettioid clade</taxon>
        <taxon>Phaseoleae</taxon>
        <taxon>Sphenostylis</taxon>
    </lineage>
</organism>
<gene>
    <name evidence="1" type="ORF">AYBTSS11_LOCUS10011</name>
</gene>
<dbReference type="AlphaFoldDB" id="A0AA86SHV2"/>
<reference evidence="1" key="1">
    <citation type="submission" date="2023-10" db="EMBL/GenBank/DDBJ databases">
        <authorList>
            <person name="Domelevo Entfellner J.-B."/>
        </authorList>
    </citation>
    <scope>NUCLEOTIDE SEQUENCE</scope>
</reference>
<sequence length="63" mass="7034">MARHVHTTFSCMPQNDFWDHQDNGKDQLTNCCVLILTKDKLPKTVATSSFPLSVAGLFGQIPE</sequence>